<dbReference type="RefSeq" id="WP_143562687.1">
    <property type="nucleotide sequence ID" value="NZ_BMPL01000001.1"/>
</dbReference>
<keyword evidence="3" id="KW-1185">Reference proteome</keyword>
<protein>
    <submittedName>
        <fullName evidence="2">Helix-turn-helix domain-containing protein</fullName>
    </submittedName>
</protein>
<gene>
    <name evidence="2" type="ORF">FN961_01015</name>
</gene>
<name>A0A553JUW1_SHEHA</name>
<dbReference type="AlphaFoldDB" id="A0A553JUW1"/>
<accession>A0A553JUW1</accession>
<comment type="caution">
    <text evidence="2">The sequence shown here is derived from an EMBL/GenBank/DDBJ whole genome shotgun (WGS) entry which is preliminary data.</text>
</comment>
<sequence>MSDDILGLDEVCEILGKPEATIKRYARESLLTNIGDESDFRFNREEVMRYLDFAKRLG</sequence>
<dbReference type="Pfam" id="PF12728">
    <property type="entry name" value="HTH_17"/>
    <property type="match status" value="1"/>
</dbReference>
<feature type="domain" description="Helix-turn-helix" evidence="1">
    <location>
        <begin position="6"/>
        <end position="52"/>
    </location>
</feature>
<reference evidence="3" key="1">
    <citation type="submission" date="2019-07" db="EMBL/GenBank/DDBJ databases">
        <title>Shewanella sp. YLB-08 draft genomic sequence.</title>
        <authorList>
            <person name="Yu L."/>
        </authorList>
    </citation>
    <scope>NUCLEOTIDE SEQUENCE [LARGE SCALE GENOMIC DNA]</scope>
    <source>
        <strain evidence="3">JCM 20706</strain>
    </source>
</reference>
<evidence type="ECO:0000259" key="1">
    <source>
        <dbReference type="Pfam" id="PF12728"/>
    </source>
</evidence>
<dbReference type="OrthoDB" id="6267724at2"/>
<evidence type="ECO:0000313" key="2">
    <source>
        <dbReference type="EMBL" id="TRY16242.1"/>
    </source>
</evidence>
<dbReference type="InterPro" id="IPR041657">
    <property type="entry name" value="HTH_17"/>
</dbReference>
<organism evidence="2 3">
    <name type="scientific">Shewanella hanedai</name>
    <name type="common">Alteromonas hanedai</name>
    <dbReference type="NCBI Taxonomy" id="25"/>
    <lineage>
        <taxon>Bacteria</taxon>
        <taxon>Pseudomonadati</taxon>
        <taxon>Pseudomonadota</taxon>
        <taxon>Gammaproteobacteria</taxon>
        <taxon>Alteromonadales</taxon>
        <taxon>Shewanellaceae</taxon>
        <taxon>Shewanella</taxon>
    </lineage>
</organism>
<dbReference type="Proteomes" id="UP000318126">
    <property type="component" value="Unassembled WGS sequence"/>
</dbReference>
<dbReference type="InterPro" id="IPR009061">
    <property type="entry name" value="DNA-bd_dom_put_sf"/>
</dbReference>
<dbReference type="SUPFAM" id="SSF46955">
    <property type="entry name" value="Putative DNA-binding domain"/>
    <property type="match status" value="1"/>
</dbReference>
<dbReference type="EMBL" id="VKGK01000001">
    <property type="protein sequence ID" value="TRY16242.1"/>
    <property type="molecule type" value="Genomic_DNA"/>
</dbReference>
<evidence type="ECO:0000313" key="3">
    <source>
        <dbReference type="Proteomes" id="UP000318126"/>
    </source>
</evidence>
<proteinExistence type="predicted"/>